<evidence type="ECO:0000313" key="1">
    <source>
        <dbReference type="EMBL" id="MBC3796380.1"/>
    </source>
</evidence>
<dbReference type="Proteomes" id="UP000653358">
    <property type="component" value="Unassembled WGS sequence"/>
</dbReference>
<dbReference type="RefSeq" id="WP_207724231.1">
    <property type="nucleotide sequence ID" value="NZ_WJBB01000004.1"/>
</dbReference>
<gene>
    <name evidence="1" type="ORF">GH807_04855</name>
</gene>
<accession>A0ABR6WIR7</accession>
<keyword evidence="2" id="KW-1185">Reference proteome</keyword>
<protein>
    <submittedName>
        <fullName evidence="1">Uncharacterized protein</fullName>
    </submittedName>
</protein>
<evidence type="ECO:0000313" key="2">
    <source>
        <dbReference type="Proteomes" id="UP000653358"/>
    </source>
</evidence>
<sequence length="141" mass="16594">MMTNYETNEMMVKEIAELLKKHDIFHDTNIFYNGKLMTNDSEKQELIIYENIDVKDYTKHGNPDMITMQYQGENSLYMIVNGYADGIDAAKRSNGIVFELIKIGEKYNRWYELGSNTNLYFVSDEDTVFTTKKFDFTMRSD</sequence>
<organism evidence="1 2">
    <name type="scientific">Acetobacterium tundrae</name>
    <dbReference type="NCBI Taxonomy" id="132932"/>
    <lineage>
        <taxon>Bacteria</taxon>
        <taxon>Bacillati</taxon>
        <taxon>Bacillota</taxon>
        <taxon>Clostridia</taxon>
        <taxon>Eubacteriales</taxon>
        <taxon>Eubacteriaceae</taxon>
        <taxon>Acetobacterium</taxon>
    </lineage>
</organism>
<dbReference type="EMBL" id="WJBB01000004">
    <property type="protein sequence ID" value="MBC3796380.1"/>
    <property type="molecule type" value="Genomic_DNA"/>
</dbReference>
<name>A0ABR6WIR7_9FIRM</name>
<proteinExistence type="predicted"/>
<reference evidence="1 2" key="1">
    <citation type="journal article" date="2020" name="mSystems">
        <title>Defining Genomic and Predicted Metabolic Features of the Acetobacterium Genus.</title>
        <authorList>
            <person name="Ross D.E."/>
            <person name="Marshall C.W."/>
            <person name="Gulliver D."/>
            <person name="May H.D."/>
            <person name="Norman R.S."/>
        </authorList>
    </citation>
    <scope>NUCLEOTIDE SEQUENCE [LARGE SCALE GENOMIC DNA]</scope>
    <source>
        <strain evidence="1 2">DSM 9173</strain>
    </source>
</reference>
<comment type="caution">
    <text evidence="1">The sequence shown here is derived from an EMBL/GenBank/DDBJ whole genome shotgun (WGS) entry which is preliminary data.</text>
</comment>